<dbReference type="RefSeq" id="WP_140800527.1">
    <property type="nucleotide sequence ID" value="NZ_CP017173.1"/>
</dbReference>
<protein>
    <submittedName>
        <fullName evidence="1">Uncharacterized protein</fullName>
    </submittedName>
</protein>
<dbReference type="AlphaFoldDB" id="A0AAE6KWL9"/>
<dbReference type="EMBL" id="CP017174">
    <property type="protein sequence ID" value="QDE72160.1"/>
    <property type="molecule type" value="Genomic_DNA"/>
</dbReference>
<name>A0AAE6KWL9_MYXXA</name>
<evidence type="ECO:0000313" key="2">
    <source>
        <dbReference type="Proteomes" id="UP000320179"/>
    </source>
</evidence>
<sequence length="83" mass="9000">MAGRKARHRWSIEAHRRDTGCGPVLRSGLRSANGGLKRFMPVRAHWALPETEPCGAKRGFSPEGVSCLSLVTEGVQGEAEVTE</sequence>
<gene>
    <name evidence="1" type="ORF">BHS09_37205</name>
</gene>
<evidence type="ECO:0000313" key="1">
    <source>
        <dbReference type="EMBL" id="QDE72160.1"/>
    </source>
</evidence>
<accession>A0AAE6KWL9</accession>
<dbReference type="Proteomes" id="UP000320179">
    <property type="component" value="Chromosome"/>
</dbReference>
<reference evidence="1 2" key="1">
    <citation type="journal article" date="2019" name="Science">
        <title>Social genes are selection hotspots in kin groups of a soil microbe.</title>
        <authorList>
            <person name="Wielgoss S."/>
            <person name="Wolfensberger R."/>
            <person name="Sun L."/>
            <person name="Fiegna F."/>
            <person name="Velicer G.J."/>
        </authorList>
    </citation>
    <scope>NUCLEOTIDE SEQUENCE [LARGE SCALE GENOMIC DNA]</scope>
    <source>
        <strain evidence="1 2">MC3.5.9c15</strain>
    </source>
</reference>
<organism evidence="1 2">
    <name type="scientific">Myxococcus xanthus</name>
    <dbReference type="NCBI Taxonomy" id="34"/>
    <lineage>
        <taxon>Bacteria</taxon>
        <taxon>Pseudomonadati</taxon>
        <taxon>Myxococcota</taxon>
        <taxon>Myxococcia</taxon>
        <taxon>Myxococcales</taxon>
        <taxon>Cystobacterineae</taxon>
        <taxon>Myxococcaceae</taxon>
        <taxon>Myxococcus</taxon>
    </lineage>
</organism>
<proteinExistence type="predicted"/>